<dbReference type="Gene3D" id="3.30.160.40">
    <property type="entry name" value="Porphobilinogen deaminase, C-terminal domain"/>
    <property type="match status" value="1"/>
</dbReference>
<accession>A0A6B0SSG5</accession>
<feature type="compositionally biased region" description="Basic and acidic residues" evidence="6">
    <location>
        <begin position="158"/>
        <end position="189"/>
    </location>
</feature>
<dbReference type="Proteomes" id="UP000471521">
    <property type="component" value="Unassembled WGS sequence"/>
</dbReference>
<keyword evidence="3 9" id="KW-0808">Transferase</keyword>
<dbReference type="InterPro" id="IPR022417">
    <property type="entry name" value="Porphobilin_deaminase_N"/>
</dbReference>
<feature type="domain" description="Porphobilinogen deaminase N-terminal" evidence="7">
    <location>
        <begin position="247"/>
        <end position="299"/>
    </location>
</feature>
<protein>
    <recommendedName>
        <fullName evidence="5">Hydroxymethylbilane synthase</fullName>
        <ecNumber evidence="5">2.5.1.61</ecNumber>
    </recommendedName>
</protein>
<evidence type="ECO:0000256" key="2">
    <source>
        <dbReference type="ARBA" id="ARBA00005638"/>
    </source>
</evidence>
<dbReference type="PRINTS" id="PR00151">
    <property type="entry name" value="PORPHBDMNASE"/>
</dbReference>
<comment type="similarity">
    <text evidence="2">Belongs to the HMBS family.</text>
</comment>
<dbReference type="InterPro" id="IPR000860">
    <property type="entry name" value="HemC"/>
</dbReference>
<dbReference type="PANTHER" id="PTHR11557:SF0">
    <property type="entry name" value="PORPHOBILINOGEN DEAMINASE"/>
    <property type="match status" value="1"/>
</dbReference>
<dbReference type="NCBIfam" id="TIGR00212">
    <property type="entry name" value="hemC"/>
    <property type="match status" value="1"/>
</dbReference>
<dbReference type="Gene3D" id="3.40.190.10">
    <property type="entry name" value="Periplasmic binding protein-like II"/>
    <property type="match status" value="3"/>
</dbReference>
<evidence type="ECO:0000256" key="6">
    <source>
        <dbReference type="SAM" id="MobiDB-lite"/>
    </source>
</evidence>
<evidence type="ECO:0000313" key="9">
    <source>
        <dbReference type="EMBL" id="MXR21740.1"/>
    </source>
</evidence>
<organism evidence="9 10">
    <name type="scientific">Halobacterium bonnevillei</name>
    <dbReference type="NCBI Taxonomy" id="2692200"/>
    <lineage>
        <taxon>Archaea</taxon>
        <taxon>Methanobacteriati</taxon>
        <taxon>Methanobacteriota</taxon>
        <taxon>Stenosarchaea group</taxon>
        <taxon>Halobacteria</taxon>
        <taxon>Halobacteriales</taxon>
        <taxon>Halobacteriaceae</taxon>
        <taxon>Halobacterium</taxon>
    </lineage>
</organism>
<name>A0A6B0SSG5_9EURY</name>
<evidence type="ECO:0000313" key="10">
    <source>
        <dbReference type="Proteomes" id="UP000471521"/>
    </source>
</evidence>
<dbReference type="EMBL" id="WUUU01000146">
    <property type="protein sequence ID" value="MXR21740.1"/>
    <property type="molecule type" value="Genomic_DNA"/>
</dbReference>
<dbReference type="GO" id="GO:0006783">
    <property type="term" value="P:heme biosynthetic process"/>
    <property type="evidence" value="ECO:0007669"/>
    <property type="project" value="TreeGrafter"/>
</dbReference>
<dbReference type="InterPro" id="IPR022419">
    <property type="entry name" value="Porphobilin_deaminase_cofac_BS"/>
</dbReference>
<feature type="domain" description="Porphobilinogen deaminase N-terminal" evidence="7">
    <location>
        <begin position="6"/>
        <end position="159"/>
    </location>
</feature>
<keyword evidence="4" id="KW-0627">Porphyrin biosynthesis</keyword>
<evidence type="ECO:0000256" key="4">
    <source>
        <dbReference type="ARBA" id="ARBA00023244"/>
    </source>
</evidence>
<evidence type="ECO:0000259" key="8">
    <source>
        <dbReference type="Pfam" id="PF03900"/>
    </source>
</evidence>
<evidence type="ECO:0000256" key="3">
    <source>
        <dbReference type="ARBA" id="ARBA00022679"/>
    </source>
</evidence>
<dbReference type="GO" id="GO:0004418">
    <property type="term" value="F:hydroxymethylbilane synthase activity"/>
    <property type="evidence" value="ECO:0007669"/>
    <property type="project" value="UniProtKB-UniRule"/>
</dbReference>
<dbReference type="Pfam" id="PF03900">
    <property type="entry name" value="Porphobil_deamC"/>
    <property type="match status" value="1"/>
</dbReference>
<reference evidence="9 10" key="1">
    <citation type="submission" date="2019-12" db="EMBL/GenBank/DDBJ databases">
        <title>Isolation and characterization of three novel carbon monoxide-oxidizing members of Halobacteria from salione crusts and soils.</title>
        <authorList>
            <person name="Myers M.R."/>
            <person name="King G.M."/>
        </authorList>
    </citation>
    <scope>NUCLEOTIDE SEQUENCE [LARGE SCALE GENOMIC DNA]</scope>
    <source>
        <strain evidence="9 10">PCN9</strain>
    </source>
</reference>
<dbReference type="PROSITE" id="PS00533">
    <property type="entry name" value="PORPHOBILINOGEN_DEAM"/>
    <property type="match status" value="1"/>
</dbReference>
<sequence length="399" mass="43618">MSDDAIRLATRGSELALRQAGEVKEELENRRHEVELVEVETTGDRVTDALIQDLGKTGAFVRALDEEVLEGNVDAAVHSMKDVPTDVPDDLVVAAVPRRGNPADVLVTPDGTPLEDLPAGSVVGTASLRRGAQVQAHRPDLEVEPIRGNVDTRVEKLLAPRLQADHERRTEAEKERKAQDAREQERGDYESTETIEDGVQNLEDAGEADNEDASASGHDTRQNAEFDQTVEEWFDSLSPLEQSALERKVDTEYDAVVLARIGLERTGLIRHVHAEELSTNTHVPAPGQGALAITARKDSGVADDLRDALDHVRSRVEATTERVVLEEVGGGCIAPIGVYALVQGQIVRTDVQVFSRDGTQQVGESRDLDIENYAVEAREFAADLRERGATDLIEAARRE</sequence>
<dbReference type="GO" id="GO:0005737">
    <property type="term" value="C:cytoplasm"/>
    <property type="evidence" value="ECO:0007669"/>
    <property type="project" value="UniProtKB-UniRule"/>
</dbReference>
<dbReference type="OrthoDB" id="8042at2157"/>
<dbReference type="EC" id="2.5.1.61" evidence="5"/>
<dbReference type="PANTHER" id="PTHR11557">
    <property type="entry name" value="PORPHOBILINOGEN DEAMINASE"/>
    <property type="match status" value="1"/>
</dbReference>
<proteinExistence type="inferred from homology"/>
<evidence type="ECO:0000256" key="1">
    <source>
        <dbReference type="ARBA" id="ARBA00001916"/>
    </source>
</evidence>
<keyword evidence="10" id="KW-1185">Reference proteome</keyword>
<feature type="domain" description="Porphobilinogen deaminase C-terminal" evidence="8">
    <location>
        <begin position="317"/>
        <end position="364"/>
    </location>
</feature>
<dbReference type="SUPFAM" id="SSF53850">
    <property type="entry name" value="Periplasmic binding protein-like II"/>
    <property type="match status" value="2"/>
</dbReference>
<gene>
    <name evidence="9" type="primary">hemC</name>
    <name evidence="9" type="ORF">GRX66_14410</name>
</gene>
<dbReference type="SUPFAM" id="SSF54782">
    <property type="entry name" value="Porphobilinogen deaminase (hydroxymethylbilane synthase), C-terminal domain"/>
    <property type="match status" value="1"/>
</dbReference>
<dbReference type="InterPro" id="IPR036803">
    <property type="entry name" value="Porphobilinogen_deaminase_C_sf"/>
</dbReference>
<comment type="caution">
    <text evidence="9">The sequence shown here is derived from an EMBL/GenBank/DDBJ whole genome shotgun (WGS) entry which is preliminary data.</text>
</comment>
<feature type="region of interest" description="Disordered" evidence="6">
    <location>
        <begin position="158"/>
        <end position="195"/>
    </location>
</feature>
<comment type="cofactor">
    <cofactor evidence="1">
        <name>dipyrromethane</name>
        <dbReference type="ChEBI" id="CHEBI:60342"/>
    </cofactor>
</comment>
<dbReference type="InterPro" id="IPR022418">
    <property type="entry name" value="Porphobilinogen_deaminase_C"/>
</dbReference>
<evidence type="ECO:0000259" key="7">
    <source>
        <dbReference type="Pfam" id="PF01379"/>
    </source>
</evidence>
<dbReference type="AlphaFoldDB" id="A0A6B0SSG5"/>
<dbReference type="RefSeq" id="WP_159527184.1">
    <property type="nucleotide sequence ID" value="NZ_WUUU01000146.1"/>
</dbReference>
<dbReference type="Pfam" id="PF01379">
    <property type="entry name" value="Porphobil_deam"/>
    <property type="match status" value="2"/>
</dbReference>
<evidence type="ECO:0000256" key="5">
    <source>
        <dbReference type="NCBIfam" id="TIGR00212"/>
    </source>
</evidence>